<organism evidence="3">
    <name type="scientific">Nippostrongylus brasiliensis</name>
    <name type="common">Rat hookworm</name>
    <dbReference type="NCBI Taxonomy" id="27835"/>
    <lineage>
        <taxon>Eukaryota</taxon>
        <taxon>Metazoa</taxon>
        <taxon>Ecdysozoa</taxon>
        <taxon>Nematoda</taxon>
        <taxon>Chromadorea</taxon>
        <taxon>Rhabditida</taxon>
        <taxon>Rhabditina</taxon>
        <taxon>Rhabditomorpha</taxon>
        <taxon>Strongyloidea</taxon>
        <taxon>Heligmosomidae</taxon>
        <taxon>Nippostrongylus</taxon>
    </lineage>
</organism>
<reference evidence="3" key="1">
    <citation type="submission" date="2017-02" db="UniProtKB">
        <authorList>
            <consortium name="WormBaseParasite"/>
        </authorList>
    </citation>
    <scope>IDENTIFICATION</scope>
</reference>
<name>A0A0N4XEJ3_NIPBR</name>
<evidence type="ECO:0000313" key="1">
    <source>
        <dbReference type="EMBL" id="VDL64079.1"/>
    </source>
</evidence>
<dbReference type="EMBL" id="UYSL01000584">
    <property type="protein sequence ID" value="VDL64079.1"/>
    <property type="molecule type" value="Genomic_DNA"/>
</dbReference>
<dbReference type="Gene3D" id="2.110.10.10">
    <property type="entry name" value="Hemopexin-like domain"/>
    <property type="match status" value="1"/>
</dbReference>
<dbReference type="WBParaSite" id="NBR_0000094501-mRNA-1">
    <property type="protein sequence ID" value="NBR_0000094501-mRNA-1"/>
    <property type="gene ID" value="NBR_0000094501"/>
</dbReference>
<keyword evidence="2" id="KW-1185">Reference proteome</keyword>
<dbReference type="Proteomes" id="UP000271162">
    <property type="component" value="Unassembled WGS sequence"/>
</dbReference>
<proteinExistence type="predicted"/>
<dbReference type="OMA" id="ENWNRIT"/>
<protein>
    <submittedName>
        <fullName evidence="3">Adipocyte plasma membrane-associated protein</fullName>
    </submittedName>
</protein>
<reference evidence="1 2" key="2">
    <citation type="submission" date="2018-11" db="EMBL/GenBank/DDBJ databases">
        <authorList>
            <consortium name="Pathogen Informatics"/>
        </authorList>
    </citation>
    <scope>NUCLEOTIDE SEQUENCE [LARGE SCALE GENOMIC DNA]</scope>
</reference>
<dbReference type="InterPro" id="IPR036375">
    <property type="entry name" value="Hemopexin-like_dom_sf"/>
</dbReference>
<gene>
    <name evidence="1" type="ORF">NBR_LOCUS946</name>
</gene>
<dbReference type="AlphaFoldDB" id="A0A0N4XEJ3"/>
<accession>A0A0N4XEJ3</accession>
<sequence>MNAFVQVQAVRLRSKNHLAKKPSAATSGGDILDDDYDYEQFCPRRVDAFVTVHRDSFLFAGGDVYVIRKDRINSLEYIGEVFLKGPASVDAALYDKNRKIVVLIKGRTVYAFKRRPGLRFLLLNKFPVRLSPTVPFTPVGGMTWRDNRLLLLSNDGRFGIYDEFLNHSLMVANVSDYFTGLPKRVRGISSWENGEARIYTKHHVYIYRNDTNKVLGKGVRTASFLKCTL</sequence>
<evidence type="ECO:0000313" key="3">
    <source>
        <dbReference type="WBParaSite" id="NBR_0000094501-mRNA-1"/>
    </source>
</evidence>
<dbReference type="SUPFAM" id="SSF50923">
    <property type="entry name" value="Hemopexin-like domain"/>
    <property type="match status" value="1"/>
</dbReference>
<evidence type="ECO:0000313" key="2">
    <source>
        <dbReference type="Proteomes" id="UP000271162"/>
    </source>
</evidence>